<evidence type="ECO:0000313" key="1">
    <source>
        <dbReference type="EMBL" id="QNN61344.1"/>
    </source>
</evidence>
<dbReference type="Gene3D" id="3.30.1240.10">
    <property type="match status" value="1"/>
</dbReference>
<dbReference type="PANTHER" id="PTHR10000">
    <property type="entry name" value="PHOSPHOSERINE PHOSPHATASE"/>
    <property type="match status" value="1"/>
</dbReference>
<dbReference type="SFLD" id="SFLDS00003">
    <property type="entry name" value="Haloacid_Dehalogenase"/>
    <property type="match status" value="1"/>
</dbReference>
<dbReference type="GO" id="GO:0000287">
    <property type="term" value="F:magnesium ion binding"/>
    <property type="evidence" value="ECO:0007669"/>
    <property type="project" value="TreeGrafter"/>
</dbReference>
<dbReference type="AlphaFoldDB" id="A0A7G9S0G9"/>
<dbReference type="Gene3D" id="3.40.50.1000">
    <property type="entry name" value="HAD superfamily/HAD-like"/>
    <property type="match status" value="1"/>
</dbReference>
<dbReference type="NCBIfam" id="TIGR00099">
    <property type="entry name" value="Cof-subfamily"/>
    <property type="match status" value="1"/>
</dbReference>
<sequence>MIKLIATDMDHTLLKSDSTLPNSFEETVSRVFDENIQFVLASGRTLFSIKKKVQDINLPFSFISDNGAIIEHNNEIIHFDSISKENLDRIISVLEQAEQSSVVLCGINTCYVKCYSDEHKAMLYEYYPVSVFVDDLRTVEDDIVKVTLMNLTDAQQIFDEQANPNLGNDFNTVVAGKIWIDVMNQGINKGKALSILRDSLNVDSSEAMAFGDYNNDLEMLKSVDHSYAMGNAVDVIKEAASQVIGTNDEEAVITIINERLNTK</sequence>
<dbReference type="InterPro" id="IPR006379">
    <property type="entry name" value="HAD-SF_hydro_IIB"/>
</dbReference>
<dbReference type="Proteomes" id="UP000515928">
    <property type="component" value="Chromosome"/>
</dbReference>
<dbReference type="PANTHER" id="PTHR10000:SF53">
    <property type="entry name" value="5-AMINO-6-(5-PHOSPHO-D-RIBITYLAMINO)URACIL PHOSPHATASE YBJI-RELATED"/>
    <property type="match status" value="1"/>
</dbReference>
<dbReference type="KEGG" id="eio:H9L01_02965"/>
<dbReference type="SFLD" id="SFLDG01140">
    <property type="entry name" value="C2.B:_Phosphomannomutase_and_P"/>
    <property type="match status" value="1"/>
</dbReference>
<dbReference type="InterPro" id="IPR036412">
    <property type="entry name" value="HAD-like_sf"/>
</dbReference>
<dbReference type="EMBL" id="CP060715">
    <property type="protein sequence ID" value="QNN61344.1"/>
    <property type="molecule type" value="Genomic_DNA"/>
</dbReference>
<gene>
    <name evidence="1" type="ORF">H9L01_02965</name>
</gene>
<accession>A0A7G9S0G9</accession>
<dbReference type="NCBIfam" id="TIGR01484">
    <property type="entry name" value="HAD-SF-IIB"/>
    <property type="match status" value="1"/>
</dbReference>
<name>A0A7G9S0G9_9FIRM</name>
<dbReference type="GO" id="GO:0005829">
    <property type="term" value="C:cytosol"/>
    <property type="evidence" value="ECO:0007669"/>
    <property type="project" value="TreeGrafter"/>
</dbReference>
<protein>
    <submittedName>
        <fullName evidence="1">HAD family phosphatase</fullName>
    </submittedName>
</protein>
<dbReference type="InterPro" id="IPR023214">
    <property type="entry name" value="HAD_sf"/>
</dbReference>
<organism evidence="1 2">
    <name type="scientific">Erysipelothrix inopinata</name>
    <dbReference type="NCBI Taxonomy" id="225084"/>
    <lineage>
        <taxon>Bacteria</taxon>
        <taxon>Bacillati</taxon>
        <taxon>Bacillota</taxon>
        <taxon>Erysipelotrichia</taxon>
        <taxon>Erysipelotrichales</taxon>
        <taxon>Erysipelotrichaceae</taxon>
        <taxon>Erysipelothrix</taxon>
    </lineage>
</organism>
<dbReference type="GO" id="GO:0016791">
    <property type="term" value="F:phosphatase activity"/>
    <property type="evidence" value="ECO:0007669"/>
    <property type="project" value="UniProtKB-ARBA"/>
</dbReference>
<evidence type="ECO:0000313" key="2">
    <source>
        <dbReference type="Proteomes" id="UP000515928"/>
    </source>
</evidence>
<dbReference type="InterPro" id="IPR000150">
    <property type="entry name" value="Cof"/>
</dbReference>
<reference evidence="1 2" key="1">
    <citation type="submission" date="2020-08" db="EMBL/GenBank/DDBJ databases">
        <title>Genome sequence of Erysipelothrix inopinata DSM 15511T.</title>
        <authorList>
            <person name="Hyun D.-W."/>
            <person name="Bae J.-W."/>
        </authorList>
    </citation>
    <scope>NUCLEOTIDE SEQUENCE [LARGE SCALE GENOMIC DNA]</scope>
    <source>
        <strain evidence="1 2">DSM 15511</strain>
    </source>
</reference>
<proteinExistence type="predicted"/>
<dbReference type="RefSeq" id="WP_187534544.1">
    <property type="nucleotide sequence ID" value="NZ_CBCSHU010000006.1"/>
</dbReference>
<dbReference type="SUPFAM" id="SSF56784">
    <property type="entry name" value="HAD-like"/>
    <property type="match status" value="1"/>
</dbReference>
<dbReference type="Pfam" id="PF08282">
    <property type="entry name" value="Hydrolase_3"/>
    <property type="match status" value="1"/>
</dbReference>
<keyword evidence="2" id="KW-1185">Reference proteome</keyword>